<protein>
    <submittedName>
        <fullName evidence="3">NAD(P)-binding protein</fullName>
    </submittedName>
</protein>
<dbReference type="SUPFAM" id="SSF54373">
    <property type="entry name" value="FAD-linked reductases, C-terminal domain"/>
    <property type="match status" value="1"/>
</dbReference>
<dbReference type="RefSeq" id="WP_153718964.1">
    <property type="nucleotide sequence ID" value="NZ_WJPP01000002.1"/>
</dbReference>
<dbReference type="Gene3D" id="3.50.50.60">
    <property type="entry name" value="FAD/NAD(P)-binding domain"/>
    <property type="match status" value="2"/>
</dbReference>
<dbReference type="PANTHER" id="PTHR43563">
    <property type="entry name" value="AMINE OXIDASE"/>
    <property type="match status" value="1"/>
</dbReference>
<evidence type="ECO:0000313" key="3">
    <source>
        <dbReference type="EMBL" id="MRH77912.1"/>
    </source>
</evidence>
<dbReference type="Proteomes" id="UP000433788">
    <property type="component" value="Unassembled WGS sequence"/>
</dbReference>
<dbReference type="EMBL" id="WJPP01000002">
    <property type="protein sequence ID" value="MRH77912.1"/>
    <property type="molecule type" value="Genomic_DNA"/>
</dbReference>
<proteinExistence type="inferred from homology"/>
<dbReference type="AlphaFoldDB" id="A0A6N7QPD1"/>
<name>A0A6N7QPD1_9GAMM</name>
<feature type="domain" description="Amine oxidase" evidence="2">
    <location>
        <begin position="108"/>
        <end position="351"/>
    </location>
</feature>
<gene>
    <name evidence="3" type="ORF">GH984_04265</name>
</gene>
<dbReference type="Pfam" id="PF01593">
    <property type="entry name" value="Amino_oxidase"/>
    <property type="match status" value="2"/>
</dbReference>
<evidence type="ECO:0000313" key="4">
    <source>
        <dbReference type="Proteomes" id="UP000433788"/>
    </source>
</evidence>
<sequence>MTNSPVTIIGAGIAGLTAAYTLHQAGLTPQVLEASPRIGGRVDSLYSKDGQAIADLGPTWIWPPFQPIIARWIQALELATFAQYDQGDAVLEGFAPTLRRQPLPGQYGMARLVGGPQQLIKTLTDALPAETIAVQTPVHEISQDHDGSLRLHSNNRVIHTQCVLVATPPRIAAERIKLPSTLSSSTLSTLQTMPTWMAAQARAVIRYDKPFWRDQGLSGRIASRQGPLFEAHDHTSAQGHASLFGFIATPAAQRDPAKLSDAILAQLERCLGPQAAQPIELNIRDWATEPWICSQIDRADTPAHPAVGPSLLRSAHLNGRLWFCGAETAEQSPGLIEGALAAGEAAANAVLRVTLD</sequence>
<feature type="domain" description="Amine oxidase" evidence="2">
    <location>
        <begin position="13"/>
        <end position="83"/>
    </location>
</feature>
<reference evidence="3 4" key="1">
    <citation type="submission" date="2019-11" db="EMBL/GenBank/DDBJ databases">
        <authorList>
            <person name="Zhang X.Y."/>
        </authorList>
    </citation>
    <scope>NUCLEOTIDE SEQUENCE [LARGE SCALE GENOMIC DNA]</scope>
    <source>
        <strain evidence="3 4">C176</strain>
    </source>
</reference>
<keyword evidence="4" id="KW-1185">Reference proteome</keyword>
<comment type="similarity">
    <text evidence="1">Belongs to the flavin monoamine oxidase family.</text>
</comment>
<dbReference type="PANTHER" id="PTHR43563:SF1">
    <property type="entry name" value="AMINE OXIDASE [FLAVIN-CONTAINING] B"/>
    <property type="match status" value="1"/>
</dbReference>
<dbReference type="InterPro" id="IPR050703">
    <property type="entry name" value="Flavin_MAO"/>
</dbReference>
<dbReference type="InterPro" id="IPR036188">
    <property type="entry name" value="FAD/NAD-bd_sf"/>
</dbReference>
<evidence type="ECO:0000256" key="1">
    <source>
        <dbReference type="ARBA" id="ARBA00005995"/>
    </source>
</evidence>
<dbReference type="PRINTS" id="PR00420">
    <property type="entry name" value="RNGMNOXGNASE"/>
</dbReference>
<organism evidence="3 4">
    <name type="scientific">Spiribacter salilacus</name>
    <dbReference type="NCBI Taxonomy" id="2664894"/>
    <lineage>
        <taxon>Bacteria</taxon>
        <taxon>Pseudomonadati</taxon>
        <taxon>Pseudomonadota</taxon>
        <taxon>Gammaproteobacteria</taxon>
        <taxon>Chromatiales</taxon>
        <taxon>Ectothiorhodospiraceae</taxon>
        <taxon>Spiribacter</taxon>
    </lineage>
</organism>
<dbReference type="SUPFAM" id="SSF51905">
    <property type="entry name" value="FAD/NAD(P)-binding domain"/>
    <property type="match status" value="1"/>
</dbReference>
<comment type="caution">
    <text evidence="3">The sequence shown here is derived from an EMBL/GenBank/DDBJ whole genome shotgun (WGS) entry which is preliminary data.</text>
</comment>
<dbReference type="InterPro" id="IPR002937">
    <property type="entry name" value="Amino_oxidase"/>
</dbReference>
<accession>A0A6N7QPD1</accession>
<dbReference type="GO" id="GO:0016491">
    <property type="term" value="F:oxidoreductase activity"/>
    <property type="evidence" value="ECO:0007669"/>
    <property type="project" value="InterPro"/>
</dbReference>
<evidence type="ECO:0000259" key="2">
    <source>
        <dbReference type="Pfam" id="PF01593"/>
    </source>
</evidence>